<dbReference type="Proteomes" id="UP000828390">
    <property type="component" value="Unassembled WGS sequence"/>
</dbReference>
<accession>A0A9D4J463</accession>
<evidence type="ECO:0000313" key="2">
    <source>
        <dbReference type="Proteomes" id="UP000828390"/>
    </source>
</evidence>
<gene>
    <name evidence="1" type="ORF">DPMN_152781</name>
</gene>
<reference evidence="1" key="2">
    <citation type="submission" date="2020-11" db="EMBL/GenBank/DDBJ databases">
        <authorList>
            <person name="McCartney M.A."/>
            <person name="Auch B."/>
            <person name="Kono T."/>
            <person name="Mallez S."/>
            <person name="Becker A."/>
            <person name="Gohl D.M."/>
            <person name="Silverstein K.A.T."/>
            <person name="Koren S."/>
            <person name="Bechman K.B."/>
            <person name="Herman A."/>
            <person name="Abrahante J.E."/>
            <person name="Garbe J."/>
        </authorList>
    </citation>
    <scope>NUCLEOTIDE SEQUENCE</scope>
    <source>
        <strain evidence="1">Duluth1</strain>
        <tissue evidence="1">Whole animal</tissue>
    </source>
</reference>
<dbReference type="EMBL" id="JAIWYP010000007">
    <property type="protein sequence ID" value="KAH3799176.1"/>
    <property type="molecule type" value="Genomic_DNA"/>
</dbReference>
<dbReference type="AlphaFoldDB" id="A0A9D4J463"/>
<protein>
    <submittedName>
        <fullName evidence="1">Uncharacterized protein</fullName>
    </submittedName>
</protein>
<keyword evidence="2" id="KW-1185">Reference proteome</keyword>
<proteinExistence type="predicted"/>
<sequence length="56" mass="6219">MVIVRRWFHYIAERETGAAGVAAWKKGVADIGQRYRPGFRGGCHIKIMKVSQDGGS</sequence>
<comment type="caution">
    <text evidence="1">The sequence shown here is derived from an EMBL/GenBank/DDBJ whole genome shotgun (WGS) entry which is preliminary data.</text>
</comment>
<evidence type="ECO:0000313" key="1">
    <source>
        <dbReference type="EMBL" id="KAH3799176.1"/>
    </source>
</evidence>
<reference evidence="1" key="1">
    <citation type="journal article" date="2019" name="bioRxiv">
        <title>The Genome of the Zebra Mussel, Dreissena polymorpha: A Resource for Invasive Species Research.</title>
        <authorList>
            <person name="McCartney M.A."/>
            <person name="Auch B."/>
            <person name="Kono T."/>
            <person name="Mallez S."/>
            <person name="Zhang Y."/>
            <person name="Obille A."/>
            <person name="Becker A."/>
            <person name="Abrahante J.E."/>
            <person name="Garbe J."/>
            <person name="Badalamenti J.P."/>
            <person name="Herman A."/>
            <person name="Mangelson H."/>
            <person name="Liachko I."/>
            <person name="Sullivan S."/>
            <person name="Sone E.D."/>
            <person name="Koren S."/>
            <person name="Silverstein K.A.T."/>
            <person name="Beckman K.B."/>
            <person name="Gohl D.M."/>
        </authorList>
    </citation>
    <scope>NUCLEOTIDE SEQUENCE</scope>
    <source>
        <strain evidence="1">Duluth1</strain>
        <tissue evidence="1">Whole animal</tissue>
    </source>
</reference>
<organism evidence="1 2">
    <name type="scientific">Dreissena polymorpha</name>
    <name type="common">Zebra mussel</name>
    <name type="synonym">Mytilus polymorpha</name>
    <dbReference type="NCBI Taxonomy" id="45954"/>
    <lineage>
        <taxon>Eukaryota</taxon>
        <taxon>Metazoa</taxon>
        <taxon>Spiralia</taxon>
        <taxon>Lophotrochozoa</taxon>
        <taxon>Mollusca</taxon>
        <taxon>Bivalvia</taxon>
        <taxon>Autobranchia</taxon>
        <taxon>Heteroconchia</taxon>
        <taxon>Euheterodonta</taxon>
        <taxon>Imparidentia</taxon>
        <taxon>Neoheterodontei</taxon>
        <taxon>Myida</taxon>
        <taxon>Dreissenoidea</taxon>
        <taxon>Dreissenidae</taxon>
        <taxon>Dreissena</taxon>
    </lineage>
</organism>
<name>A0A9D4J463_DREPO</name>